<feature type="region of interest" description="Disordered" evidence="2">
    <location>
        <begin position="1"/>
        <end position="38"/>
    </location>
</feature>
<protein>
    <recommendedName>
        <fullName evidence="6">Condensin-2 complex subunit D3</fullName>
    </recommendedName>
</protein>
<dbReference type="GO" id="GO:0000779">
    <property type="term" value="C:condensed chromosome, centromeric region"/>
    <property type="evidence" value="ECO:0007669"/>
    <property type="project" value="TreeGrafter"/>
</dbReference>
<dbReference type="GO" id="GO:0000796">
    <property type="term" value="C:condensin complex"/>
    <property type="evidence" value="ECO:0007669"/>
    <property type="project" value="TreeGrafter"/>
</dbReference>
<dbReference type="PANTHER" id="PTHR14222:SF2">
    <property type="entry name" value="CONDENSIN COMPLEX SUBUNIT 1"/>
    <property type="match status" value="1"/>
</dbReference>
<evidence type="ECO:0000313" key="5">
    <source>
        <dbReference type="Proteomes" id="UP000078560"/>
    </source>
</evidence>
<feature type="compositionally biased region" description="Basic residues" evidence="2">
    <location>
        <begin position="1"/>
        <end position="10"/>
    </location>
</feature>
<dbReference type="GO" id="GO:0010032">
    <property type="term" value="P:meiotic chromosome condensation"/>
    <property type="evidence" value="ECO:0007669"/>
    <property type="project" value="TreeGrafter"/>
</dbReference>
<evidence type="ECO:0008006" key="6">
    <source>
        <dbReference type="Google" id="ProtNLM"/>
    </source>
</evidence>
<dbReference type="Proteomes" id="UP000078560">
    <property type="component" value="Unassembled WGS sequence"/>
</dbReference>
<name>A0A1A8W7U3_PLAOA</name>
<feature type="region of interest" description="Disordered" evidence="2">
    <location>
        <begin position="1017"/>
        <end position="1065"/>
    </location>
</feature>
<feature type="transmembrane region" description="Helical" evidence="3">
    <location>
        <begin position="1286"/>
        <end position="1306"/>
    </location>
</feature>
<keyword evidence="1" id="KW-0175">Coiled coil</keyword>
<dbReference type="PANTHER" id="PTHR14222">
    <property type="entry name" value="CONDENSIN"/>
    <property type="match status" value="1"/>
</dbReference>
<dbReference type="GO" id="GO:0007076">
    <property type="term" value="P:mitotic chromosome condensation"/>
    <property type="evidence" value="ECO:0007669"/>
    <property type="project" value="InterPro"/>
</dbReference>
<evidence type="ECO:0000256" key="2">
    <source>
        <dbReference type="SAM" id="MobiDB-lite"/>
    </source>
</evidence>
<feature type="compositionally biased region" description="Low complexity" evidence="2">
    <location>
        <begin position="1812"/>
        <end position="1828"/>
    </location>
</feature>
<feature type="compositionally biased region" description="Basic and acidic residues" evidence="2">
    <location>
        <begin position="1795"/>
        <end position="1809"/>
    </location>
</feature>
<reference evidence="5" key="1">
    <citation type="submission" date="2016-05" db="EMBL/GenBank/DDBJ databases">
        <authorList>
            <person name="Naeem Raeece"/>
        </authorList>
    </citation>
    <scope>NUCLEOTIDE SEQUENCE [LARGE SCALE GENOMIC DNA]</scope>
</reference>
<feature type="transmembrane region" description="Helical" evidence="3">
    <location>
        <begin position="1443"/>
        <end position="1466"/>
    </location>
</feature>
<feature type="compositionally biased region" description="Acidic residues" evidence="2">
    <location>
        <begin position="641"/>
        <end position="656"/>
    </location>
</feature>
<keyword evidence="3" id="KW-0472">Membrane</keyword>
<accession>A0A1A8W7U3</accession>
<feature type="compositionally biased region" description="Basic and acidic residues" evidence="2">
    <location>
        <begin position="11"/>
        <end position="24"/>
    </location>
</feature>
<evidence type="ECO:0000313" key="4">
    <source>
        <dbReference type="EMBL" id="SBS87242.1"/>
    </source>
</evidence>
<evidence type="ECO:0000256" key="1">
    <source>
        <dbReference type="SAM" id="Coils"/>
    </source>
</evidence>
<keyword evidence="3" id="KW-0812">Transmembrane</keyword>
<organism evidence="4 5">
    <name type="scientific">Plasmodium ovale curtisi</name>
    <dbReference type="NCBI Taxonomy" id="864141"/>
    <lineage>
        <taxon>Eukaryota</taxon>
        <taxon>Sar</taxon>
        <taxon>Alveolata</taxon>
        <taxon>Apicomplexa</taxon>
        <taxon>Aconoidasida</taxon>
        <taxon>Haemosporida</taxon>
        <taxon>Plasmodiidae</taxon>
        <taxon>Plasmodium</taxon>
        <taxon>Plasmodium (Plasmodium)</taxon>
    </lineage>
</organism>
<dbReference type="EMBL" id="FLQU01000554">
    <property type="protein sequence ID" value="SBS87242.1"/>
    <property type="molecule type" value="Genomic_DNA"/>
</dbReference>
<sequence length="1851" mass="218917">MGKSNKRKIKEHTFKKDEYESSEKKNKKSKMEKKPVNEKFPNSLNIHNNLFINFIKENKLKYEKIDNVENIYRKIKAKIISMNVSNVLMEHYDSFIYYEKNKIDFLLPELDNVINSSNIDVLKELHNLSFYPIYNKHVRRQRERERERERKKELYILNKSVKFSNYPICASLWIICKLSSKTKWKKLRNCAQQSKPFKIHSLEAYDMRKCAFYIIQPCNVRVGNVSIYFFLKLSDRMIEWLVKERNEAKRDKENNENASMSYLFSLNILLTYLIYKNDDYSNYSSLIYLNIQQWMQKDKKRLQFRMFTLKGILQRFLSCSFHFNDKEIAKLRKMDIDCAASVLKNIFVALYDSQEYIDVSNLVNINDKNCIFELIKFFIELVKRPLIHSLHILCINYLIEIVRRCYDLRFCYNINVELYDIGPNVNIFVKIVNLIFAKILSILRDTKNEENTFCVEEINNINNLIILLFTNILNSCIRIIIPPILFNDKLRHSYLLANEIKNDKEGRGKDDDISFEDKVVANACNTLAKLERRKTSESNPVFSFIEIFLINNCDRYEKNGFIDLIKIVIKECRKIERKYNIMKIINDEFLLYIKGDDNKKKEDKYLDRNYLRGKKISKKRFDSCASFKVSDEYSSSVYSETEAEDDEDVEEAGTEELEGADTEGLEGIVAEGLMEKTHPSELGADERDGQETVQKRTKKKVKKTVMLNKIRNTRKSILLVDGKKYYITYESVMVRYLNFILKYMSCEKYQIRIMVLDLFLALIKKKKTKKNESIFQNLFKLFLERLEDPNMIVKAKALSILVTLTNKKYHDNYIIYKFIFNKTKEKINMYKIISSNIYNHRSNIRKVSIQYIEAIFETLISRKLSYKIFLIFISNYMHSLSLDAVSSVRRQILLTVNNMFLMACEDIYIARMWLTITLSAITDIEETIKDEAISIFLNTFIKSSFQCSIFNVNEKKIKDVLQKNNLTYFKTSHRLDNTQEKNSQNTIDQFTYEKRAKREDEKVDEITIGFHLDDEKGRKMDLDKPHNREDDPSASSGEHREDFDKKHSESLNKNESIGAKERKEREEYNKNNDGVLLLINVWKIYFEEDVNNYFLTLLKMMTKYDLLNFNLIIFCLKKKKNNALEEFINLLNNFIYNLRYFSIPLWNTFIFDFVIELSKEYKHKINFENVLFLLNRCYKIYLLGTRVPAERGTSGGTIGGTSDGRKTNVEAEGGETLDVDSLLNNQVRRNVIMIDYILTEEDLIYEKNQCPNGILKNIMLKLFTIIYNLLDNMNELNEEFLQKMEYTIFNFTCPLCFIYITLNILIKKKKNVNEFMDKLKTKIWFYFENVDSIPHNNALCNILITFIFLIKQFNKSDPSFLTAAGLKMGKLYESAASDEHDDMNSGGRENWGNVMARNCLYLTQCVLLIEGVGTSRNELFSNFERDLKNSNTSMNILNNLIILTYYMIINFGSSCNKFVFILLRFFKHENSFIRYLSFYTLSKLISEDYVKFSNQFFFGFLYLLADKNEMIRKHSLSVFKHILLIYNKTNLINYIIEFIFVLNNFYNFKMSKHLIHIGNHFEIKNREDRHIIYSFLLQNLTNSEKFSLQQKLINDYLIQYVYNYDNYYFSDDNLNEKKNNKGNIIPLNDEENEGCVLLDVLHILCSRLMKIKIKKDFAKLEEKNKNIKIKNVENSVKVLNDLMKNILKKNTLPILLSLRMIMLKTKSFFFKYVNNLIIYLCLDYRDSLDDLIPEAHVKNEILNDCHSFLYVDVIHTYSDQTDFFSKNGKSNVDVNFFELSEVQAADQAVLQYRERDGEKQRGGDIDKQMDFSYNNDNSSSDYDDVSNVLHGIQDGNSKSSKKKKKKKRSKK</sequence>
<feature type="compositionally biased region" description="Basic residues" evidence="2">
    <location>
        <begin position="1839"/>
        <end position="1851"/>
    </location>
</feature>
<proteinExistence type="predicted"/>
<gene>
    <name evidence="4" type="ORF">POVCU2_0041670</name>
</gene>
<dbReference type="SUPFAM" id="SSF48371">
    <property type="entry name" value="ARM repeat"/>
    <property type="match status" value="2"/>
</dbReference>
<dbReference type="GO" id="GO:0042393">
    <property type="term" value="F:histone binding"/>
    <property type="evidence" value="ECO:0007669"/>
    <property type="project" value="TreeGrafter"/>
</dbReference>
<feature type="region of interest" description="Disordered" evidence="2">
    <location>
        <begin position="1795"/>
        <end position="1851"/>
    </location>
</feature>
<evidence type="ECO:0000256" key="3">
    <source>
        <dbReference type="SAM" id="Phobius"/>
    </source>
</evidence>
<feature type="region of interest" description="Disordered" evidence="2">
    <location>
        <begin position="637"/>
        <end position="656"/>
    </location>
</feature>
<keyword evidence="3" id="KW-1133">Transmembrane helix</keyword>
<feature type="coiled-coil region" evidence="1">
    <location>
        <begin position="1650"/>
        <end position="1689"/>
    </location>
</feature>
<dbReference type="InterPro" id="IPR016024">
    <property type="entry name" value="ARM-type_fold"/>
</dbReference>
<dbReference type="InterPro" id="IPR026971">
    <property type="entry name" value="CND1/NCAPD3"/>
</dbReference>